<evidence type="ECO:0000256" key="9">
    <source>
        <dbReference type="RuleBase" id="RU369079"/>
    </source>
</evidence>
<sequence>MRTAAHDLVEALATATRWSVQALTLLMLAALAIQVLMRSVFNAPPSWSEELALLAFSWTALLALAYGVREGIHVRMDMLLDALPRALRRGAERLVLAAVAGIGLYLAVAGWHYTESAVGTTSAAIGYPMPLLYASCVACGALVALFAAERLLLGLPACGEPEAAA</sequence>
<evidence type="ECO:0000256" key="8">
    <source>
        <dbReference type="ARBA" id="ARBA00038436"/>
    </source>
</evidence>
<feature type="transmembrane region" description="Helical" evidence="9">
    <location>
        <begin position="20"/>
        <end position="39"/>
    </location>
</feature>
<comment type="function">
    <text evidence="9">Part of the tripartite ATP-independent periplasmic (TRAP) transport system.</text>
</comment>
<keyword evidence="12" id="KW-1185">Reference proteome</keyword>
<reference evidence="11 12" key="1">
    <citation type="submission" date="2018-07" db="EMBL/GenBank/DDBJ databases">
        <title>Genomic Encyclopedia of Type Strains, Phase IV (KMG-IV): sequencing the most valuable type-strain genomes for metagenomic binning, comparative biology and taxonomic classification.</title>
        <authorList>
            <person name="Goeker M."/>
        </authorList>
    </citation>
    <scope>NUCLEOTIDE SEQUENCE [LARGE SCALE GENOMIC DNA]</scope>
    <source>
        <strain evidence="11 12">DSM 21634</strain>
    </source>
</reference>
<dbReference type="Pfam" id="PF04290">
    <property type="entry name" value="DctQ"/>
    <property type="match status" value="1"/>
</dbReference>
<evidence type="ECO:0000256" key="3">
    <source>
        <dbReference type="ARBA" id="ARBA00022475"/>
    </source>
</evidence>
<dbReference type="GO" id="GO:0015740">
    <property type="term" value="P:C4-dicarboxylate transport"/>
    <property type="evidence" value="ECO:0007669"/>
    <property type="project" value="TreeGrafter"/>
</dbReference>
<evidence type="ECO:0000256" key="4">
    <source>
        <dbReference type="ARBA" id="ARBA00022519"/>
    </source>
</evidence>
<keyword evidence="4 9" id="KW-0997">Cell inner membrane</keyword>
<comment type="subunit">
    <text evidence="9">The complex comprises the extracytoplasmic solute receptor protein and the two transmembrane proteins.</text>
</comment>
<protein>
    <recommendedName>
        <fullName evidence="9">TRAP transporter small permease protein</fullName>
    </recommendedName>
</protein>
<dbReference type="AlphaFoldDB" id="A0A368X9Y3"/>
<comment type="similarity">
    <text evidence="8 9">Belongs to the TRAP transporter small permease family.</text>
</comment>
<evidence type="ECO:0000256" key="2">
    <source>
        <dbReference type="ARBA" id="ARBA00022448"/>
    </source>
</evidence>
<dbReference type="InterPro" id="IPR055348">
    <property type="entry name" value="DctQ"/>
</dbReference>
<evidence type="ECO:0000259" key="10">
    <source>
        <dbReference type="Pfam" id="PF04290"/>
    </source>
</evidence>
<organism evidence="11 12">
    <name type="scientific">Pseudorhodoferax soli</name>
    <dbReference type="NCBI Taxonomy" id="545864"/>
    <lineage>
        <taxon>Bacteria</taxon>
        <taxon>Pseudomonadati</taxon>
        <taxon>Pseudomonadota</taxon>
        <taxon>Betaproteobacteria</taxon>
        <taxon>Burkholderiales</taxon>
        <taxon>Comamonadaceae</taxon>
    </lineage>
</organism>
<dbReference type="PANTHER" id="PTHR35011">
    <property type="entry name" value="2,3-DIKETO-L-GULONATE TRAP TRANSPORTER SMALL PERMEASE PROTEIN YIAM"/>
    <property type="match status" value="1"/>
</dbReference>
<dbReference type="InterPro" id="IPR007387">
    <property type="entry name" value="TRAP_DctQ"/>
</dbReference>
<keyword evidence="7 9" id="KW-0472">Membrane</keyword>
<dbReference type="Proteomes" id="UP000252884">
    <property type="component" value="Unassembled WGS sequence"/>
</dbReference>
<evidence type="ECO:0000256" key="7">
    <source>
        <dbReference type="ARBA" id="ARBA00023136"/>
    </source>
</evidence>
<dbReference type="PANTHER" id="PTHR35011:SF11">
    <property type="entry name" value="TRAP TRANSPORTER SMALL PERMEASE PROTEIN"/>
    <property type="match status" value="1"/>
</dbReference>
<feature type="domain" description="Tripartite ATP-independent periplasmic transporters DctQ component" evidence="10">
    <location>
        <begin position="27"/>
        <end position="154"/>
    </location>
</feature>
<feature type="transmembrane region" description="Helical" evidence="9">
    <location>
        <begin position="125"/>
        <end position="147"/>
    </location>
</feature>
<proteinExistence type="inferred from homology"/>
<name>A0A368X9Y3_9BURK</name>
<evidence type="ECO:0000313" key="11">
    <source>
        <dbReference type="EMBL" id="RCW64773.1"/>
    </source>
</evidence>
<dbReference type="OrthoDB" id="9791324at2"/>
<evidence type="ECO:0000256" key="5">
    <source>
        <dbReference type="ARBA" id="ARBA00022692"/>
    </source>
</evidence>
<comment type="caution">
    <text evidence="11">The sequence shown here is derived from an EMBL/GenBank/DDBJ whole genome shotgun (WGS) entry which is preliminary data.</text>
</comment>
<comment type="subcellular location">
    <subcellularLocation>
        <location evidence="1 9">Cell inner membrane</location>
        <topology evidence="1 9">Multi-pass membrane protein</topology>
    </subcellularLocation>
</comment>
<gene>
    <name evidence="11" type="ORF">DES41_11485</name>
</gene>
<accession>A0A368X9Y3</accession>
<evidence type="ECO:0000256" key="1">
    <source>
        <dbReference type="ARBA" id="ARBA00004429"/>
    </source>
</evidence>
<dbReference type="GO" id="GO:0005886">
    <property type="term" value="C:plasma membrane"/>
    <property type="evidence" value="ECO:0007669"/>
    <property type="project" value="UniProtKB-SubCell"/>
</dbReference>
<evidence type="ECO:0000313" key="12">
    <source>
        <dbReference type="Proteomes" id="UP000252884"/>
    </source>
</evidence>
<keyword evidence="5 9" id="KW-0812">Transmembrane</keyword>
<dbReference type="GO" id="GO:0022857">
    <property type="term" value="F:transmembrane transporter activity"/>
    <property type="evidence" value="ECO:0007669"/>
    <property type="project" value="UniProtKB-UniRule"/>
</dbReference>
<keyword evidence="3" id="KW-1003">Cell membrane</keyword>
<evidence type="ECO:0000256" key="6">
    <source>
        <dbReference type="ARBA" id="ARBA00022989"/>
    </source>
</evidence>
<keyword evidence="6 9" id="KW-1133">Transmembrane helix</keyword>
<dbReference type="EMBL" id="QPJK01000014">
    <property type="protein sequence ID" value="RCW64773.1"/>
    <property type="molecule type" value="Genomic_DNA"/>
</dbReference>
<feature type="transmembrane region" description="Helical" evidence="9">
    <location>
        <begin position="51"/>
        <end position="68"/>
    </location>
</feature>
<dbReference type="RefSeq" id="WP_114472142.1">
    <property type="nucleotide sequence ID" value="NZ_QPJK01000014.1"/>
</dbReference>
<feature type="transmembrane region" description="Helical" evidence="9">
    <location>
        <begin position="94"/>
        <end position="113"/>
    </location>
</feature>
<keyword evidence="2 9" id="KW-0813">Transport</keyword>